<dbReference type="EMBL" id="JAMZIH010000107">
    <property type="protein sequence ID" value="KAJ1679939.1"/>
    <property type="molecule type" value="Genomic_DNA"/>
</dbReference>
<evidence type="ECO:0000313" key="1">
    <source>
        <dbReference type="EMBL" id="KAJ1679939.1"/>
    </source>
</evidence>
<sequence length="1073" mass="121585">MPQKIGRGILAWIPAIWRPDDETLLQIIGIDSLFLLRFLRMGMILTIVMSIFGVGVLLPINYTQGNLEYIPKDLNEFQMWYLSLFHVDKPKILSIHVGFTYFFSVIVVVMIWLEFKQLIAYRQRYYSSEEYQSTMRARTLMVTRVPQDLQSDQALGAFMFDRCGSHYPTEVSIARRLGKLPELVQKHEQAVHKLEQVLANWLIGPSALAKPRPRIKVKGQMVDAIDYYTQIIEELEYGIRAAREEIVTFRPTGVGFVSFDKPLHAHIAKQELKKKIRPMRVTLAPSPEDIIWSNAQMSVVTRRSRSWIGRLLSIVFTCVAFAPLSGFTFIADINNIRSLWPKTDAFFNEHKTLANIWQTTVAPVFLVIYYIAVPYVFRYISRYQGIPTSSAVERSVFKKMYVFYIVANVAVFTVASTIFKIVGSDDNRNTAPLGSMISLMDSNYNDDVKLYGTPTAILRAIVNNISTKNGFWTSYVSLKGVTAMMELAQILSFVIVFFRRYTRQITPREHRKVTSPPDTDLAVVYALYSWIFTICMVYAVYAPIIMPFGFINYLLAYWAYKYVLMYVYQTRHETAGEMARSVLNRMFVALFLFQLYQLTSLKVRLDDFTWFRPQNVYAYALVSLPVLTLAVAVWINLWSRKKFKYMEATAQNESYPSIIDKLDKQGSIGDRFIHPIFSQRLITPLVDKRVRHLLPQVYRGRIDLNEESEVMFNFAQSADVGTISKSQYDTAGSTVAPTAVSTARGKPPLDGAYDLQSNDISPGSTLADNNLDVIELLDKGAAHNTDEYYTKGLSQDPLLPSRRSSFVELKPATESQDNLLGAPVTVSRVSTKSSRAQLLDPASDSSYPYNSEVGISQAPAPPMYYQGAGPPYISRSSSIASSQLQRAPSSKTANIRANNDDTAYGGYYTDTHHQPLPSQRYEPRYTDISTDPATAIVPSRLQSANTISYSPRTRPAYEGAETSGKMPARRHNTLNQHPLVTPGRGYNYHYNQQPPAGSVVVPLDGSDRYGAPPARYNQDYYYQQPQSHPQGNSHAPPLAENQPAHLQRNYTQMSGHSNNSTPPQPRRNVPEWD</sequence>
<evidence type="ECO:0000313" key="2">
    <source>
        <dbReference type="Proteomes" id="UP001145114"/>
    </source>
</evidence>
<name>A0ACC1HZS8_9FUNG</name>
<accession>A0ACC1HZS8</accession>
<reference evidence="1" key="1">
    <citation type="submission" date="2022-06" db="EMBL/GenBank/DDBJ databases">
        <title>Phylogenomic reconstructions and comparative analyses of Kickxellomycotina fungi.</title>
        <authorList>
            <person name="Reynolds N.K."/>
            <person name="Stajich J.E."/>
            <person name="Barry K."/>
            <person name="Grigoriev I.V."/>
            <person name="Crous P."/>
            <person name="Smith M.E."/>
        </authorList>
    </citation>
    <scope>NUCLEOTIDE SEQUENCE</scope>
    <source>
        <strain evidence="1">RSA 2271</strain>
    </source>
</reference>
<proteinExistence type="predicted"/>
<comment type="caution">
    <text evidence="1">The sequence shown here is derived from an EMBL/GenBank/DDBJ whole genome shotgun (WGS) entry which is preliminary data.</text>
</comment>
<keyword evidence="2" id="KW-1185">Reference proteome</keyword>
<dbReference type="Proteomes" id="UP001145114">
    <property type="component" value="Unassembled WGS sequence"/>
</dbReference>
<organism evidence="1 2">
    <name type="scientific">Spiromyces aspiralis</name>
    <dbReference type="NCBI Taxonomy" id="68401"/>
    <lineage>
        <taxon>Eukaryota</taxon>
        <taxon>Fungi</taxon>
        <taxon>Fungi incertae sedis</taxon>
        <taxon>Zoopagomycota</taxon>
        <taxon>Kickxellomycotina</taxon>
        <taxon>Kickxellomycetes</taxon>
        <taxon>Kickxellales</taxon>
        <taxon>Kickxellaceae</taxon>
        <taxon>Spiromyces</taxon>
    </lineage>
</organism>
<protein>
    <submittedName>
        <fullName evidence="1">Uncharacterized protein</fullName>
    </submittedName>
</protein>
<gene>
    <name evidence="1" type="ORF">EV182_001013</name>
</gene>